<accession>D9SPW3</accession>
<dbReference type="AlphaFoldDB" id="D9SPW3"/>
<dbReference type="HOGENOM" id="CLU_165982_0_0_9"/>
<proteinExistence type="predicted"/>
<dbReference type="Proteomes" id="UP000002730">
    <property type="component" value="Chromosome"/>
</dbReference>
<sequence>MDNKLANEELETTILFLRNLNEKLKEVAEYYYENNLIEGNSNIINIIDDFNIIISGANNIFYKKYDSEAFNSLIGQLFEAMESQDNILIGDVITYEFVPIISKLAENFEEQIE</sequence>
<keyword evidence="2" id="KW-1185">Reference proteome</keyword>
<evidence type="ECO:0000313" key="2">
    <source>
        <dbReference type="Proteomes" id="UP000002730"/>
    </source>
</evidence>
<reference evidence="1 2" key="1">
    <citation type="submission" date="2010-08" db="EMBL/GenBank/DDBJ databases">
        <title>Complete sequence of Clostridium cellulovorans 743B.</title>
        <authorList>
            <consortium name="US DOE Joint Genome Institute"/>
            <person name="Lucas S."/>
            <person name="Copeland A."/>
            <person name="Lapidus A."/>
            <person name="Cheng J.-F."/>
            <person name="Bruce D."/>
            <person name="Goodwin L."/>
            <person name="Pitluck S."/>
            <person name="Chertkov O."/>
            <person name="Detter J.C."/>
            <person name="Han C."/>
            <person name="Tapia R."/>
            <person name="Land M."/>
            <person name="Hauser L."/>
            <person name="Chang Y.-J."/>
            <person name="Jeffries C."/>
            <person name="Kyrpides N."/>
            <person name="Ivanova N."/>
            <person name="Mikhailova N."/>
            <person name="Hemme C.L."/>
            <person name="Woyke T."/>
        </authorList>
    </citation>
    <scope>NUCLEOTIDE SEQUENCE [LARGE SCALE GENOMIC DNA]</scope>
    <source>
        <strain evidence="2">ATCC 35296 / DSM 3052 / OCM 3 / 743B</strain>
    </source>
</reference>
<dbReference type="OrthoDB" id="1683192at2"/>
<dbReference type="EMBL" id="CP002160">
    <property type="protein sequence ID" value="ADL52099.1"/>
    <property type="molecule type" value="Genomic_DNA"/>
</dbReference>
<organism evidence="1 2">
    <name type="scientific">Clostridium cellulovorans (strain ATCC 35296 / DSM 3052 / OCM 3 / 743B)</name>
    <dbReference type="NCBI Taxonomy" id="573061"/>
    <lineage>
        <taxon>Bacteria</taxon>
        <taxon>Bacillati</taxon>
        <taxon>Bacillota</taxon>
        <taxon>Clostridia</taxon>
        <taxon>Eubacteriales</taxon>
        <taxon>Clostridiaceae</taxon>
        <taxon>Clostridium</taxon>
    </lineage>
</organism>
<dbReference type="STRING" id="573061.Clocel_2383"/>
<evidence type="ECO:0000313" key="1">
    <source>
        <dbReference type="EMBL" id="ADL52099.1"/>
    </source>
</evidence>
<dbReference type="KEGG" id="ccb:Clocel_2383"/>
<name>D9SPW3_CLOC7</name>
<dbReference type="RefSeq" id="WP_010077577.1">
    <property type="nucleotide sequence ID" value="NC_014393.1"/>
</dbReference>
<protein>
    <submittedName>
        <fullName evidence="1">Uncharacterized protein</fullName>
    </submittedName>
</protein>
<gene>
    <name evidence="1" type="ordered locus">Clocel_2383</name>
</gene>